<dbReference type="RefSeq" id="WP_256396665.1">
    <property type="nucleotide sequence ID" value="NZ_JANHDJ010000005.1"/>
</dbReference>
<dbReference type="InterPro" id="IPR058716">
    <property type="entry name" value="WNWW_dom-containing"/>
</dbReference>
<dbReference type="AlphaFoldDB" id="A0ABD6D673"/>
<gene>
    <name evidence="1" type="ORF">ACFSBW_07600</name>
</gene>
<protein>
    <submittedName>
        <fullName evidence="1">Uncharacterized protein</fullName>
    </submittedName>
</protein>
<proteinExistence type="predicted"/>
<evidence type="ECO:0000313" key="2">
    <source>
        <dbReference type="Proteomes" id="UP001597052"/>
    </source>
</evidence>
<reference evidence="1 2" key="1">
    <citation type="journal article" date="2019" name="Int. J. Syst. Evol. Microbiol.">
        <title>The Global Catalogue of Microorganisms (GCM) 10K type strain sequencing project: providing services to taxonomists for standard genome sequencing and annotation.</title>
        <authorList>
            <consortium name="The Broad Institute Genomics Platform"/>
            <consortium name="The Broad Institute Genome Sequencing Center for Infectious Disease"/>
            <person name="Wu L."/>
            <person name="Ma J."/>
        </authorList>
    </citation>
    <scope>NUCLEOTIDE SEQUENCE [LARGE SCALE GENOMIC DNA]</scope>
    <source>
        <strain evidence="1 2">CGMCC 1.10593</strain>
    </source>
</reference>
<comment type="caution">
    <text evidence="1">The sequence shown here is derived from an EMBL/GenBank/DDBJ whole genome shotgun (WGS) entry which is preliminary data.</text>
</comment>
<name>A0ABD6D673_9EURY</name>
<dbReference type="Proteomes" id="UP001597052">
    <property type="component" value="Unassembled WGS sequence"/>
</dbReference>
<sequence length="98" mass="11183">MDTNRLTHTLNEEFGGSEAELRVVTRQVRDLVDSGQVVADRGRELTVDELVDHLQDAPEGSDLIERWNWWMGALDVAYGGYERFSVRFLRNDESGVNT</sequence>
<dbReference type="Pfam" id="PF26484">
    <property type="entry name" value="WNWW"/>
    <property type="match status" value="1"/>
</dbReference>
<keyword evidence="2" id="KW-1185">Reference proteome</keyword>
<organism evidence="1 2">
    <name type="scientific">Halohasta litorea</name>
    <dbReference type="NCBI Taxonomy" id="869891"/>
    <lineage>
        <taxon>Archaea</taxon>
        <taxon>Methanobacteriati</taxon>
        <taxon>Methanobacteriota</taxon>
        <taxon>Stenosarchaea group</taxon>
        <taxon>Halobacteria</taxon>
        <taxon>Halobacteriales</taxon>
        <taxon>Haloferacaceae</taxon>
        <taxon>Halohasta</taxon>
    </lineage>
</organism>
<dbReference type="EMBL" id="JBHUDM010000002">
    <property type="protein sequence ID" value="MFD1641736.1"/>
    <property type="molecule type" value="Genomic_DNA"/>
</dbReference>
<accession>A0ABD6D673</accession>
<evidence type="ECO:0000313" key="1">
    <source>
        <dbReference type="EMBL" id="MFD1641736.1"/>
    </source>
</evidence>